<reference evidence="8 9" key="1">
    <citation type="submission" date="2017-09" db="EMBL/GenBank/DDBJ databases">
        <title>Depth-based differentiation of microbial function through sediment-hosted aquifers and enrichment of novel symbionts in the deep terrestrial subsurface.</title>
        <authorList>
            <person name="Probst A.J."/>
            <person name="Ladd B."/>
            <person name="Jarett J.K."/>
            <person name="Geller-Mcgrath D.E."/>
            <person name="Sieber C.M."/>
            <person name="Emerson J.B."/>
            <person name="Anantharaman K."/>
            <person name="Thomas B.C."/>
            <person name="Malmstrom R."/>
            <person name="Stieglmeier M."/>
            <person name="Klingl A."/>
            <person name="Woyke T."/>
            <person name="Ryan C.M."/>
            <person name="Banfield J.F."/>
        </authorList>
    </citation>
    <scope>NUCLEOTIDE SEQUENCE [LARGE SCALE GENOMIC DNA]</scope>
    <source>
        <strain evidence="8">CG10_big_fil_rev_8_21_14_0_10_45_14</strain>
    </source>
</reference>
<dbReference type="GO" id="GO:0016787">
    <property type="term" value="F:hydrolase activity"/>
    <property type="evidence" value="ECO:0007669"/>
    <property type="project" value="UniProtKB-KW"/>
</dbReference>
<keyword evidence="3" id="KW-0540">Nuclease</keyword>
<evidence type="ECO:0000256" key="5">
    <source>
        <dbReference type="ARBA" id="ARBA00022801"/>
    </source>
</evidence>
<dbReference type="AlphaFoldDB" id="A0A2H0RKN9"/>
<protein>
    <recommendedName>
        <fullName evidence="10">Toxin HicA</fullName>
    </recommendedName>
</protein>
<dbReference type="Proteomes" id="UP000230833">
    <property type="component" value="Unassembled WGS sequence"/>
</dbReference>
<keyword evidence="2" id="KW-1277">Toxin-antitoxin system</keyword>
<evidence type="ECO:0000256" key="4">
    <source>
        <dbReference type="ARBA" id="ARBA00022759"/>
    </source>
</evidence>
<sequence>MSSIDKLQEKLTHAKGEVALKDVERLLNHYGFYQTRIVGSHFHFEKDNTPAFIFPVHNAKVMCWYVRLIIKKL</sequence>
<dbReference type="Pfam" id="PF07927">
    <property type="entry name" value="HicA_toxin"/>
    <property type="match status" value="1"/>
</dbReference>
<dbReference type="InterPro" id="IPR038570">
    <property type="entry name" value="HicA_sf"/>
</dbReference>
<proteinExistence type="inferred from homology"/>
<evidence type="ECO:0000313" key="8">
    <source>
        <dbReference type="EMBL" id="PIR47030.1"/>
    </source>
</evidence>
<dbReference type="SUPFAM" id="SSF54786">
    <property type="entry name" value="YcfA/nrd intein domain"/>
    <property type="match status" value="1"/>
</dbReference>
<dbReference type="GO" id="GO:0003729">
    <property type="term" value="F:mRNA binding"/>
    <property type="evidence" value="ECO:0007669"/>
    <property type="project" value="InterPro"/>
</dbReference>
<evidence type="ECO:0000313" key="9">
    <source>
        <dbReference type="Proteomes" id="UP000230833"/>
    </source>
</evidence>
<evidence type="ECO:0008006" key="10">
    <source>
        <dbReference type="Google" id="ProtNLM"/>
    </source>
</evidence>
<evidence type="ECO:0000256" key="7">
    <source>
        <dbReference type="ARBA" id="ARBA00023016"/>
    </source>
</evidence>
<dbReference type="GO" id="GO:0004519">
    <property type="term" value="F:endonuclease activity"/>
    <property type="evidence" value="ECO:0007669"/>
    <property type="project" value="UniProtKB-KW"/>
</dbReference>
<organism evidence="8 9">
    <name type="scientific">Candidatus Vogelbacteria bacterium CG10_big_fil_rev_8_21_14_0_10_45_14</name>
    <dbReference type="NCBI Taxonomy" id="1975042"/>
    <lineage>
        <taxon>Bacteria</taxon>
        <taxon>Candidatus Vogeliibacteriota</taxon>
    </lineage>
</organism>
<comment type="caution">
    <text evidence="8">The sequence shown here is derived from an EMBL/GenBank/DDBJ whole genome shotgun (WGS) entry which is preliminary data.</text>
</comment>
<gene>
    <name evidence="8" type="ORF">COV07_01145</name>
</gene>
<keyword evidence="6" id="KW-0694">RNA-binding</keyword>
<dbReference type="Gene3D" id="3.30.920.30">
    <property type="entry name" value="Hypothetical protein"/>
    <property type="match status" value="1"/>
</dbReference>
<dbReference type="EMBL" id="PCYL01000013">
    <property type="protein sequence ID" value="PIR47030.1"/>
    <property type="molecule type" value="Genomic_DNA"/>
</dbReference>
<evidence type="ECO:0000256" key="1">
    <source>
        <dbReference type="ARBA" id="ARBA00006620"/>
    </source>
</evidence>
<keyword evidence="7" id="KW-0346">Stress response</keyword>
<accession>A0A2H0RKN9</accession>
<evidence type="ECO:0000256" key="3">
    <source>
        <dbReference type="ARBA" id="ARBA00022722"/>
    </source>
</evidence>
<comment type="similarity">
    <text evidence="1">Belongs to the HicA mRNA interferase family.</text>
</comment>
<name>A0A2H0RKN9_9BACT</name>
<keyword evidence="4" id="KW-0255">Endonuclease</keyword>
<keyword evidence="5" id="KW-0378">Hydrolase</keyword>
<dbReference type="InterPro" id="IPR012933">
    <property type="entry name" value="HicA_mRNA_interferase"/>
</dbReference>
<evidence type="ECO:0000256" key="2">
    <source>
        <dbReference type="ARBA" id="ARBA00022649"/>
    </source>
</evidence>
<evidence type="ECO:0000256" key="6">
    <source>
        <dbReference type="ARBA" id="ARBA00022884"/>
    </source>
</evidence>